<accession>A0A974I0D6</accession>
<evidence type="ECO:0000313" key="1">
    <source>
        <dbReference type="EMBL" id="OCT97024.1"/>
    </source>
</evidence>
<protein>
    <submittedName>
        <fullName evidence="1">Uncharacterized protein</fullName>
    </submittedName>
</protein>
<sequence length="119" mass="14266">MDLVKSDMLRRFFNRTQECCYMWENLYINLYLIPPTLNKILTQGRISWNCTHYIFKQIKQFLNNHQTLAAVCSQPHCLTCIMLKKITYCIVNIHVFLLEPNMLQRNKCMTTYTAIYENC</sequence>
<dbReference type="AlphaFoldDB" id="A0A974I0D6"/>
<proteinExistence type="predicted"/>
<organism evidence="1 2">
    <name type="scientific">Xenopus laevis</name>
    <name type="common">African clawed frog</name>
    <dbReference type="NCBI Taxonomy" id="8355"/>
    <lineage>
        <taxon>Eukaryota</taxon>
        <taxon>Metazoa</taxon>
        <taxon>Chordata</taxon>
        <taxon>Craniata</taxon>
        <taxon>Vertebrata</taxon>
        <taxon>Euteleostomi</taxon>
        <taxon>Amphibia</taxon>
        <taxon>Batrachia</taxon>
        <taxon>Anura</taxon>
        <taxon>Pipoidea</taxon>
        <taxon>Pipidae</taxon>
        <taxon>Xenopodinae</taxon>
        <taxon>Xenopus</taxon>
        <taxon>Xenopus</taxon>
    </lineage>
</organism>
<name>A0A974I0D6_XENLA</name>
<dbReference type="Proteomes" id="UP000694892">
    <property type="component" value="Chromosome 1S"/>
</dbReference>
<dbReference type="EMBL" id="CM004467">
    <property type="protein sequence ID" value="OCT97024.1"/>
    <property type="molecule type" value="Genomic_DNA"/>
</dbReference>
<gene>
    <name evidence="1" type="ORF">XELAEV_18009244mg</name>
</gene>
<evidence type="ECO:0000313" key="2">
    <source>
        <dbReference type="Proteomes" id="UP000694892"/>
    </source>
</evidence>
<reference evidence="2" key="1">
    <citation type="journal article" date="2016" name="Nature">
        <title>Genome evolution in the allotetraploid frog Xenopus laevis.</title>
        <authorList>
            <person name="Session A.M."/>
            <person name="Uno Y."/>
            <person name="Kwon T."/>
            <person name="Chapman J.A."/>
            <person name="Toyoda A."/>
            <person name="Takahashi S."/>
            <person name="Fukui A."/>
            <person name="Hikosaka A."/>
            <person name="Suzuki A."/>
            <person name="Kondo M."/>
            <person name="van Heeringen S.J."/>
            <person name="Quigley I."/>
            <person name="Heinz S."/>
            <person name="Ogino H."/>
            <person name="Ochi H."/>
            <person name="Hellsten U."/>
            <person name="Lyons J.B."/>
            <person name="Simakov O."/>
            <person name="Putnam N."/>
            <person name="Stites J."/>
            <person name="Kuroki Y."/>
            <person name="Tanaka T."/>
            <person name="Michiue T."/>
            <person name="Watanabe M."/>
            <person name="Bogdanovic O."/>
            <person name="Lister R."/>
            <person name="Georgiou G."/>
            <person name="Paranjpe S.S."/>
            <person name="van Kruijsbergen I."/>
            <person name="Shu S."/>
            <person name="Carlson J."/>
            <person name="Kinoshita T."/>
            <person name="Ohta Y."/>
            <person name="Mawaribuchi S."/>
            <person name="Jenkins J."/>
            <person name="Grimwood J."/>
            <person name="Schmutz J."/>
            <person name="Mitros T."/>
            <person name="Mozaffari S.V."/>
            <person name="Suzuki Y."/>
            <person name="Haramoto Y."/>
            <person name="Yamamoto T.S."/>
            <person name="Takagi C."/>
            <person name="Heald R."/>
            <person name="Miller K."/>
            <person name="Haudenschild C."/>
            <person name="Kitzman J."/>
            <person name="Nakayama T."/>
            <person name="Izutsu Y."/>
            <person name="Robert J."/>
            <person name="Fortriede J."/>
            <person name="Burns K."/>
            <person name="Lotay V."/>
            <person name="Karimi K."/>
            <person name="Yasuoka Y."/>
            <person name="Dichmann D.S."/>
            <person name="Flajnik M.F."/>
            <person name="Houston D.W."/>
            <person name="Shendure J."/>
            <person name="DuPasquier L."/>
            <person name="Vize P.D."/>
            <person name="Zorn A.M."/>
            <person name="Ito M."/>
            <person name="Marcotte E.M."/>
            <person name="Wallingford J.B."/>
            <person name="Ito Y."/>
            <person name="Asashima M."/>
            <person name="Ueno N."/>
            <person name="Matsuda Y."/>
            <person name="Veenstra G.J."/>
            <person name="Fujiyama A."/>
            <person name="Harland R.M."/>
            <person name="Taira M."/>
            <person name="Rokhsar D.S."/>
        </authorList>
    </citation>
    <scope>NUCLEOTIDE SEQUENCE [LARGE SCALE GENOMIC DNA]</scope>
    <source>
        <strain evidence="2">J</strain>
    </source>
</reference>